<protein>
    <submittedName>
        <fullName evidence="1">Uncharacterized protein</fullName>
    </submittedName>
</protein>
<accession>A0A9I9CBW5</accession>
<dbReference type="AlphaFoldDB" id="A0A9I9CBW5"/>
<proteinExistence type="predicted"/>
<reference evidence="1" key="1">
    <citation type="submission" date="2023-03" db="UniProtKB">
        <authorList>
            <consortium name="EnsemblPlants"/>
        </authorList>
    </citation>
    <scope>IDENTIFICATION</scope>
</reference>
<evidence type="ECO:0000313" key="1">
    <source>
        <dbReference type="EnsemblPlants" id="MELO3C000146.2.1"/>
    </source>
</evidence>
<sequence>LAARGSARSSARAVDQLSPQLNSTRLSSGSRLGSVWICGSGRLGFAARVRLDLLELAGVRANGWPSLLHSTTAE</sequence>
<dbReference type="EnsemblPlants" id="MELO3C000146.2.1">
    <property type="protein sequence ID" value="MELO3C000146.2.1"/>
    <property type="gene ID" value="MELO3C000146.2"/>
</dbReference>
<organism evidence="1">
    <name type="scientific">Cucumis melo</name>
    <name type="common">Muskmelon</name>
    <dbReference type="NCBI Taxonomy" id="3656"/>
    <lineage>
        <taxon>Eukaryota</taxon>
        <taxon>Viridiplantae</taxon>
        <taxon>Streptophyta</taxon>
        <taxon>Embryophyta</taxon>
        <taxon>Tracheophyta</taxon>
        <taxon>Spermatophyta</taxon>
        <taxon>Magnoliopsida</taxon>
        <taxon>eudicotyledons</taxon>
        <taxon>Gunneridae</taxon>
        <taxon>Pentapetalae</taxon>
        <taxon>rosids</taxon>
        <taxon>fabids</taxon>
        <taxon>Cucurbitales</taxon>
        <taxon>Cucurbitaceae</taxon>
        <taxon>Benincaseae</taxon>
        <taxon>Cucumis</taxon>
    </lineage>
</organism>
<dbReference type="Gramene" id="MELO3C000146.2.1">
    <property type="protein sequence ID" value="MELO3C000146.2.1"/>
    <property type="gene ID" value="MELO3C000146.2"/>
</dbReference>
<name>A0A9I9CBW5_CUCME</name>